<evidence type="ECO:0000313" key="3">
    <source>
        <dbReference type="Proteomes" id="UP000297299"/>
    </source>
</evidence>
<reference evidence="2 3" key="1">
    <citation type="submission" date="2017-11" db="EMBL/GenBank/DDBJ databases">
        <title>Comparative genomics of Botrytis spp.</title>
        <authorList>
            <person name="Valero-Jimenez C.A."/>
            <person name="Tapia P."/>
            <person name="Veloso J."/>
            <person name="Silva-Moreno E."/>
            <person name="Staats M."/>
            <person name="Valdes J.H."/>
            <person name="Van Kan J.A.L."/>
        </authorList>
    </citation>
    <scope>NUCLEOTIDE SEQUENCE [LARGE SCALE GENOMIC DNA]</scope>
    <source>
        <strain evidence="2 3">MUCL2830</strain>
    </source>
</reference>
<accession>A0A4Y8CYU3</accession>
<dbReference type="EMBL" id="PHWZ01000258">
    <property type="protein sequence ID" value="TEY52421.1"/>
    <property type="molecule type" value="Genomic_DNA"/>
</dbReference>
<feature type="compositionally biased region" description="Polar residues" evidence="1">
    <location>
        <begin position="434"/>
        <end position="452"/>
    </location>
</feature>
<evidence type="ECO:0000313" key="2">
    <source>
        <dbReference type="EMBL" id="TEY52421.1"/>
    </source>
</evidence>
<name>A0A4Y8CYU3_9HELO</name>
<feature type="compositionally biased region" description="Low complexity" evidence="1">
    <location>
        <begin position="395"/>
        <end position="412"/>
    </location>
</feature>
<feature type="region of interest" description="Disordered" evidence="1">
    <location>
        <begin position="381"/>
        <end position="452"/>
    </location>
</feature>
<feature type="compositionally biased region" description="Polar residues" evidence="1">
    <location>
        <begin position="381"/>
        <end position="394"/>
    </location>
</feature>
<keyword evidence="3" id="KW-1185">Reference proteome</keyword>
<comment type="caution">
    <text evidence="2">The sequence shown here is derived from an EMBL/GenBank/DDBJ whole genome shotgun (WGS) entry which is preliminary data.</text>
</comment>
<dbReference type="Proteomes" id="UP000297299">
    <property type="component" value="Unassembled WGS sequence"/>
</dbReference>
<dbReference type="OrthoDB" id="3547628at2759"/>
<sequence>MEASQLSADIIQSSQLISVDMGGLCIRIDTDVEIFHRSVADLVNVVQQQDIILAQSIEQLARSDNQKVLRLQLRKILQHIDLSKNWPDLTVPQSRESEYISKFISRFDEQQADTQAFIEKDCFQWRENHSLFWNDASCSSNLPPASFTSASICQLWESINDFEHAGNLNPMRRRIALVVFFRLGEQIKKRIQSLIMGDKRRLKNGISYHSITSSVIVENICELKNVSQTEISKIKEKVTRRIRAGKRYAQLQDDMLLKLGKLPVELLQCTTKEYQKVQAYLATLPYSQSYSALIADLQKVFVGAGLIEDAELDAILESGNFNLDQYDQSSITALSDSDVDSHRRATYTENPRDRIAGISSISALLNPADCIARSTEVRQSVQVTSGHGQDSITNEQTESESSGEQSTSLELQVEMGAPSRKRRRLCSSPRIDLPSSQQTDGITHGQETCEQI</sequence>
<gene>
    <name evidence="2" type="ORF">BOTCAL_0259g00060</name>
</gene>
<dbReference type="AlphaFoldDB" id="A0A4Y8CYU3"/>
<organism evidence="2 3">
    <name type="scientific">Botryotinia calthae</name>
    <dbReference type="NCBI Taxonomy" id="38488"/>
    <lineage>
        <taxon>Eukaryota</taxon>
        <taxon>Fungi</taxon>
        <taxon>Dikarya</taxon>
        <taxon>Ascomycota</taxon>
        <taxon>Pezizomycotina</taxon>
        <taxon>Leotiomycetes</taxon>
        <taxon>Helotiales</taxon>
        <taxon>Sclerotiniaceae</taxon>
        <taxon>Botryotinia</taxon>
    </lineage>
</organism>
<evidence type="ECO:0000256" key="1">
    <source>
        <dbReference type="SAM" id="MobiDB-lite"/>
    </source>
</evidence>
<protein>
    <submittedName>
        <fullName evidence="2">Uncharacterized protein</fullName>
    </submittedName>
</protein>
<proteinExistence type="predicted"/>